<evidence type="ECO:0000313" key="3">
    <source>
        <dbReference type="Proteomes" id="UP000242254"/>
    </source>
</evidence>
<feature type="region of interest" description="Disordered" evidence="1">
    <location>
        <begin position="141"/>
        <end position="201"/>
    </location>
</feature>
<feature type="compositionally biased region" description="Polar residues" evidence="1">
    <location>
        <begin position="170"/>
        <end position="198"/>
    </location>
</feature>
<name>A0A2G4SRZ4_RHIZD</name>
<dbReference type="AlphaFoldDB" id="A0A2G4SRZ4"/>
<protein>
    <submittedName>
        <fullName evidence="2">Uncharacterized protein</fullName>
    </submittedName>
</protein>
<evidence type="ECO:0000313" key="2">
    <source>
        <dbReference type="EMBL" id="PHZ11534.1"/>
    </source>
</evidence>
<proteinExistence type="predicted"/>
<dbReference type="RefSeq" id="XP_023465242.1">
    <property type="nucleotide sequence ID" value="XM_023613897.1"/>
</dbReference>
<keyword evidence="3" id="KW-1185">Reference proteome</keyword>
<dbReference type="GeneID" id="35444886"/>
<evidence type="ECO:0000256" key="1">
    <source>
        <dbReference type="SAM" id="MobiDB-lite"/>
    </source>
</evidence>
<sequence length="292" mass="32747">MSMLVHQFTSTSNVLDIRTKALEISPLWGRCLLILEIEYMHRLEHYILLREPFSQAVHQQAFIPYMDEDLDRLANVFINTKIMKEVPQAKKQLRNVNKDVINKVANKIETSSALTSSKKRPINLSSSTSYLKVQSLSEEESSIRLSNDSLPHTSNLLTETENSPKHATDKSPSTPSGRISSASKLNDTPPSLFSPTKSEQLHSPVPIIETNTILSPPPFLEVVETDDIVCDTTKLSIATIIKQENENKSTNYSKTNIASQMLPPLDPALSTILKVIDAMLNQTNIKMELLYM</sequence>
<feature type="compositionally biased region" description="Polar residues" evidence="1">
    <location>
        <begin position="143"/>
        <end position="161"/>
    </location>
</feature>
<accession>A0A2G4SRZ4</accession>
<reference evidence="2 3" key="1">
    <citation type="journal article" date="2016" name="Proc. Natl. Acad. Sci. U.S.A.">
        <title>Lipid metabolic changes in an early divergent fungus govern the establishment of a mutualistic symbiosis with endobacteria.</title>
        <authorList>
            <person name="Lastovetsky O.A."/>
            <person name="Gaspar M.L."/>
            <person name="Mondo S.J."/>
            <person name="LaButti K.M."/>
            <person name="Sandor L."/>
            <person name="Grigoriev I.V."/>
            <person name="Henry S.A."/>
            <person name="Pawlowska T.E."/>
        </authorList>
    </citation>
    <scope>NUCLEOTIDE SEQUENCE [LARGE SCALE GENOMIC DNA]</scope>
    <source>
        <strain evidence="2 3">ATCC 52813</strain>
    </source>
</reference>
<organism evidence="2 3">
    <name type="scientific">Rhizopus microsporus ATCC 52813</name>
    <dbReference type="NCBI Taxonomy" id="1340429"/>
    <lineage>
        <taxon>Eukaryota</taxon>
        <taxon>Fungi</taxon>
        <taxon>Fungi incertae sedis</taxon>
        <taxon>Mucoromycota</taxon>
        <taxon>Mucoromycotina</taxon>
        <taxon>Mucoromycetes</taxon>
        <taxon>Mucorales</taxon>
        <taxon>Mucorineae</taxon>
        <taxon>Rhizopodaceae</taxon>
        <taxon>Rhizopus</taxon>
    </lineage>
</organism>
<gene>
    <name evidence="2" type="ORF">RHIMIDRAFT_292465</name>
</gene>
<dbReference type="EMBL" id="KZ303851">
    <property type="protein sequence ID" value="PHZ11534.1"/>
    <property type="molecule type" value="Genomic_DNA"/>
</dbReference>
<dbReference type="Proteomes" id="UP000242254">
    <property type="component" value="Unassembled WGS sequence"/>
</dbReference>